<sequence length="239" mass="26792">MKPEQKFSGISGSTLKIIAILSMLIDHIGAAVLERGLLASAWVKNDAALFDKIRAVDRVLRLIGRPAFPIFCFLLVEGFLHTKDSKKYALRLLVFAFISEIPFDWAVRGNAVDFRAQNVFFTLLIGLLVMMAASYFSKNIWLQGLIFALGLGAGYVLKTDYGYKGVFLIELLYFLRYDRKMQCIAGALAFSWETTAPIAFLPILAYNGKRGLSMKYLFYLFYPAHLLILAGIAQYCAAL</sequence>
<reference evidence="1" key="1">
    <citation type="submission" date="2019-04" db="EMBL/GenBank/DDBJ databases">
        <title>Microbes associate with the intestines of laboratory mice.</title>
        <authorList>
            <person name="Navarre W."/>
            <person name="Wong E."/>
            <person name="Huang K."/>
            <person name="Tropini C."/>
            <person name="Ng K."/>
            <person name="Yu B."/>
        </authorList>
    </citation>
    <scope>NUCLEOTIDE SEQUENCE</scope>
    <source>
        <strain evidence="1">NM72_1-8</strain>
    </source>
</reference>
<protein>
    <submittedName>
        <fullName evidence="1">Conjugal transfer protein TraX</fullName>
    </submittedName>
</protein>
<evidence type="ECO:0000313" key="2">
    <source>
        <dbReference type="Proteomes" id="UP000307720"/>
    </source>
</evidence>
<gene>
    <name evidence="1" type="ORF">E5357_13320</name>
</gene>
<keyword evidence="2" id="KW-1185">Reference proteome</keyword>
<dbReference type="Proteomes" id="UP000307720">
    <property type="component" value="Unassembled WGS sequence"/>
</dbReference>
<organism evidence="1 2">
    <name type="scientific">Hominisplanchenecus murintestinalis</name>
    <dbReference type="NCBI Taxonomy" id="2941517"/>
    <lineage>
        <taxon>Bacteria</taxon>
        <taxon>Bacillati</taxon>
        <taxon>Bacillota</taxon>
        <taxon>Clostridia</taxon>
        <taxon>Lachnospirales</taxon>
        <taxon>Lachnospiraceae</taxon>
        <taxon>Hominisplanchenecus</taxon>
    </lineage>
</organism>
<comment type="caution">
    <text evidence="1">The sequence shown here is derived from an EMBL/GenBank/DDBJ whole genome shotgun (WGS) entry which is preliminary data.</text>
</comment>
<evidence type="ECO:0000313" key="1">
    <source>
        <dbReference type="EMBL" id="TGX97257.1"/>
    </source>
</evidence>
<proteinExistence type="predicted"/>
<accession>A0AC61QWL5</accession>
<dbReference type="EMBL" id="SRZB01000035">
    <property type="protein sequence ID" value="TGX97257.1"/>
    <property type="molecule type" value="Genomic_DNA"/>
</dbReference>
<name>A0AC61QWL5_9FIRM</name>